<dbReference type="AlphaFoldDB" id="A0A6P8ILR1"/>
<dbReference type="InterPro" id="IPR048263">
    <property type="entry name" value="Arb2"/>
</dbReference>
<reference evidence="3" key="1">
    <citation type="submission" date="2025-08" db="UniProtKB">
        <authorList>
            <consortium name="RefSeq"/>
        </authorList>
    </citation>
    <scope>IDENTIFICATION</scope>
</reference>
<dbReference type="PANTHER" id="PTHR21357">
    <property type="entry name" value="FAM172 FAMILY PROTEIN HOMOLOG CG10038"/>
    <property type="match status" value="1"/>
</dbReference>
<dbReference type="OrthoDB" id="421951at2759"/>
<dbReference type="GeneID" id="116302247"/>
<proteinExistence type="predicted"/>
<dbReference type="GO" id="GO:0005634">
    <property type="term" value="C:nucleus"/>
    <property type="evidence" value="ECO:0007669"/>
    <property type="project" value="TreeGrafter"/>
</dbReference>
<keyword evidence="2" id="KW-1185">Reference proteome</keyword>
<dbReference type="Proteomes" id="UP000515163">
    <property type="component" value="Unplaced"/>
</dbReference>
<sequence length="182" mass="20736">MATGTFLRLLGTRPVQRLHIRCLQKSVECLSERKDGYGQLFEKRKNKPRHSIIHPWPFKEVNGDRARNQNRYENNTKADKDYLHDVCLPGNLKLLKKAISVDAGKKEPQGFFFMSEEALSFKKLIILMHGGGAVPAGQWAKSVILNENLESGTMVPYIETALKVKYSFLLSFFLSSKITMSF</sequence>
<feature type="domain" description="Arb2" evidence="1">
    <location>
        <begin position="57"/>
        <end position="169"/>
    </location>
</feature>
<dbReference type="RefSeq" id="XP_031567343.1">
    <property type="nucleotide sequence ID" value="XM_031711483.1"/>
</dbReference>
<dbReference type="KEGG" id="aten:116302247"/>
<name>A0A6P8ILR1_ACTTE</name>
<dbReference type="Pfam" id="PF22749">
    <property type="entry name" value="Arb2"/>
    <property type="match status" value="1"/>
</dbReference>
<dbReference type="GO" id="GO:0035197">
    <property type="term" value="F:siRNA binding"/>
    <property type="evidence" value="ECO:0007669"/>
    <property type="project" value="TreeGrafter"/>
</dbReference>
<evidence type="ECO:0000313" key="3">
    <source>
        <dbReference type="RefSeq" id="XP_031567343.1"/>
    </source>
</evidence>
<dbReference type="InParanoid" id="A0A6P8ILR1"/>
<dbReference type="GO" id="GO:0031048">
    <property type="term" value="P:regulatory ncRNA-mediated heterochromatin formation"/>
    <property type="evidence" value="ECO:0007669"/>
    <property type="project" value="TreeGrafter"/>
</dbReference>
<evidence type="ECO:0000259" key="1">
    <source>
        <dbReference type="Pfam" id="PF22749"/>
    </source>
</evidence>
<gene>
    <name evidence="3" type="primary">LOC116302247</name>
</gene>
<protein>
    <submittedName>
        <fullName evidence="3">Cotranscriptional regulator FAM172A-like</fullName>
    </submittedName>
</protein>
<accession>A0A6P8ILR1</accession>
<dbReference type="InterPro" id="IPR053858">
    <property type="entry name" value="Arb2_dom"/>
</dbReference>
<evidence type="ECO:0000313" key="2">
    <source>
        <dbReference type="Proteomes" id="UP000515163"/>
    </source>
</evidence>
<organism evidence="2 3">
    <name type="scientific">Actinia tenebrosa</name>
    <name type="common">Australian red waratah sea anemone</name>
    <dbReference type="NCBI Taxonomy" id="6105"/>
    <lineage>
        <taxon>Eukaryota</taxon>
        <taxon>Metazoa</taxon>
        <taxon>Cnidaria</taxon>
        <taxon>Anthozoa</taxon>
        <taxon>Hexacorallia</taxon>
        <taxon>Actiniaria</taxon>
        <taxon>Actiniidae</taxon>
        <taxon>Actinia</taxon>
    </lineage>
</organism>
<dbReference type="PANTHER" id="PTHR21357:SF4">
    <property type="entry name" value="FAM172 FAMILY PROTEIN HOMOLOG CG10038"/>
    <property type="match status" value="1"/>
</dbReference>